<evidence type="ECO:0000256" key="1">
    <source>
        <dbReference type="SAM" id="MobiDB-lite"/>
    </source>
</evidence>
<dbReference type="PROSITE" id="PS51457">
    <property type="entry name" value="BEN"/>
    <property type="match status" value="1"/>
</dbReference>
<feature type="compositionally biased region" description="Basic and acidic residues" evidence="1">
    <location>
        <begin position="115"/>
        <end position="133"/>
    </location>
</feature>
<feature type="region of interest" description="Disordered" evidence="1">
    <location>
        <begin position="102"/>
        <end position="199"/>
    </location>
</feature>
<dbReference type="Pfam" id="PF10523">
    <property type="entry name" value="BEN"/>
    <property type="match status" value="1"/>
</dbReference>
<feature type="compositionally biased region" description="Low complexity" evidence="1">
    <location>
        <begin position="188"/>
        <end position="199"/>
    </location>
</feature>
<comment type="caution">
    <text evidence="3">The sequence shown here is derived from an EMBL/GenBank/DDBJ whole genome shotgun (WGS) entry which is preliminary data.</text>
</comment>
<dbReference type="Gene3D" id="1.10.10.2590">
    <property type="entry name" value="BEN domain"/>
    <property type="match status" value="1"/>
</dbReference>
<dbReference type="STRING" id="372326.A0A1V4KPP3"/>
<keyword evidence="4" id="KW-1185">Reference proteome</keyword>
<sequence length="199" mass="21141">MRATEKVEALPDAGAPESRSRARVRQDLASLPAELVTQIGNRCHPKLYDEGDPAEKLELVTGTNVYITRAQLMNCHVSAGTRHKVLLRRLLASFFDRNTLANSCGTGIRSSTNDPSRKPLDSRVLHAVKCERGRGHRGHHGDTPGTGTPGTPRGQGTPQGQGHPKHRGHPRDTGDTAGTGDTPGTGTLGTPQAQGTPKG</sequence>
<protein>
    <recommendedName>
        <fullName evidence="2">BEN domain-containing protein</fullName>
    </recommendedName>
</protein>
<gene>
    <name evidence="3" type="ORF">AV530_013969</name>
</gene>
<feature type="domain" description="BEN" evidence="2">
    <location>
        <begin position="62"/>
        <end position="199"/>
    </location>
</feature>
<feature type="region of interest" description="Disordered" evidence="1">
    <location>
        <begin position="1"/>
        <end position="23"/>
    </location>
</feature>
<reference evidence="3 4" key="1">
    <citation type="submission" date="2016-02" db="EMBL/GenBank/DDBJ databases">
        <title>Band-tailed pigeon sequencing and assembly.</title>
        <authorList>
            <person name="Soares A.E."/>
            <person name="Novak B.J."/>
            <person name="Rice E.S."/>
            <person name="O'Connell B."/>
            <person name="Chang D."/>
            <person name="Weber S."/>
            <person name="Shapiro B."/>
        </authorList>
    </citation>
    <scope>NUCLEOTIDE SEQUENCE [LARGE SCALE GENOMIC DNA]</scope>
    <source>
        <strain evidence="3">BTP2013</strain>
        <tissue evidence="3">Blood</tissue>
    </source>
</reference>
<evidence type="ECO:0000313" key="3">
    <source>
        <dbReference type="EMBL" id="OPJ86404.1"/>
    </source>
</evidence>
<evidence type="ECO:0000259" key="2">
    <source>
        <dbReference type="PROSITE" id="PS51457"/>
    </source>
</evidence>
<feature type="compositionally biased region" description="Low complexity" evidence="1">
    <location>
        <begin position="143"/>
        <end position="162"/>
    </location>
</feature>
<evidence type="ECO:0000313" key="4">
    <source>
        <dbReference type="Proteomes" id="UP000190648"/>
    </source>
</evidence>
<feature type="compositionally biased region" description="Polar residues" evidence="1">
    <location>
        <begin position="102"/>
        <end position="114"/>
    </location>
</feature>
<dbReference type="InterPro" id="IPR018379">
    <property type="entry name" value="BEN_domain"/>
</dbReference>
<dbReference type="EMBL" id="LSYS01002370">
    <property type="protein sequence ID" value="OPJ86404.1"/>
    <property type="molecule type" value="Genomic_DNA"/>
</dbReference>
<name>A0A1V4KPP3_PATFA</name>
<accession>A0A1V4KPP3</accession>
<dbReference type="Proteomes" id="UP000190648">
    <property type="component" value="Unassembled WGS sequence"/>
</dbReference>
<organism evidence="3 4">
    <name type="scientific">Patagioenas fasciata monilis</name>
    <dbReference type="NCBI Taxonomy" id="372326"/>
    <lineage>
        <taxon>Eukaryota</taxon>
        <taxon>Metazoa</taxon>
        <taxon>Chordata</taxon>
        <taxon>Craniata</taxon>
        <taxon>Vertebrata</taxon>
        <taxon>Euteleostomi</taxon>
        <taxon>Archelosauria</taxon>
        <taxon>Archosauria</taxon>
        <taxon>Dinosauria</taxon>
        <taxon>Saurischia</taxon>
        <taxon>Theropoda</taxon>
        <taxon>Coelurosauria</taxon>
        <taxon>Aves</taxon>
        <taxon>Neognathae</taxon>
        <taxon>Neoaves</taxon>
        <taxon>Columbimorphae</taxon>
        <taxon>Columbiformes</taxon>
        <taxon>Columbidae</taxon>
        <taxon>Patagioenas</taxon>
    </lineage>
</organism>
<dbReference type="AlphaFoldDB" id="A0A1V4KPP3"/>
<proteinExistence type="predicted"/>
<dbReference type="GO" id="GO:0003677">
    <property type="term" value="F:DNA binding"/>
    <property type="evidence" value="ECO:0007669"/>
    <property type="project" value="InterPro"/>
</dbReference>
<dbReference type="OrthoDB" id="10261408at2759"/>